<keyword evidence="2" id="KW-1003">Cell membrane</keyword>
<dbReference type="PANTHER" id="PTHR42770">
    <property type="entry name" value="AMINO ACID TRANSPORTER-RELATED"/>
    <property type="match status" value="1"/>
</dbReference>
<feature type="transmembrane region" description="Helical" evidence="6">
    <location>
        <begin position="190"/>
        <end position="210"/>
    </location>
</feature>
<comment type="subcellular location">
    <subcellularLocation>
        <location evidence="1">Cell membrane</location>
        <topology evidence="1">Multi-pass membrane protein</topology>
    </subcellularLocation>
</comment>
<feature type="transmembrane region" description="Helical" evidence="6">
    <location>
        <begin position="44"/>
        <end position="62"/>
    </location>
</feature>
<feature type="transmembrane region" description="Helical" evidence="6">
    <location>
        <begin position="12"/>
        <end position="32"/>
    </location>
</feature>
<gene>
    <name evidence="7" type="ORF">H9L14_01735</name>
</gene>
<proteinExistence type="predicted"/>
<evidence type="ECO:0000256" key="1">
    <source>
        <dbReference type="ARBA" id="ARBA00004651"/>
    </source>
</evidence>
<evidence type="ECO:0000256" key="6">
    <source>
        <dbReference type="SAM" id="Phobius"/>
    </source>
</evidence>
<feature type="transmembrane region" description="Helical" evidence="6">
    <location>
        <begin position="316"/>
        <end position="335"/>
    </location>
</feature>
<dbReference type="InterPro" id="IPR050367">
    <property type="entry name" value="APC_superfamily"/>
</dbReference>
<organism evidence="7 8">
    <name type="scientific">Sphingomonas sediminicola</name>
    <dbReference type="NCBI Taxonomy" id="386874"/>
    <lineage>
        <taxon>Bacteria</taxon>
        <taxon>Pseudomonadati</taxon>
        <taxon>Pseudomonadota</taxon>
        <taxon>Alphaproteobacteria</taxon>
        <taxon>Sphingomonadales</taxon>
        <taxon>Sphingomonadaceae</taxon>
        <taxon>Sphingomonas</taxon>
    </lineage>
</organism>
<reference evidence="7 8" key="1">
    <citation type="submission" date="2020-08" db="EMBL/GenBank/DDBJ databases">
        <title>Genome sequence of Sphingomonas sediminicola KACC 15039T.</title>
        <authorList>
            <person name="Hyun D.-W."/>
            <person name="Bae J.-W."/>
        </authorList>
    </citation>
    <scope>NUCLEOTIDE SEQUENCE [LARGE SCALE GENOMIC DNA]</scope>
    <source>
        <strain evidence="7 8">KACC 15039</strain>
    </source>
</reference>
<evidence type="ECO:0000313" key="7">
    <source>
        <dbReference type="EMBL" id="QNP46030.1"/>
    </source>
</evidence>
<feature type="transmembrane region" description="Helical" evidence="6">
    <location>
        <begin position="157"/>
        <end position="178"/>
    </location>
</feature>
<dbReference type="Gene3D" id="1.20.1740.10">
    <property type="entry name" value="Amino acid/polyamine transporter I"/>
    <property type="match status" value="1"/>
</dbReference>
<sequence length="422" mass="43873">MSDKHGLPRRIGIGGALLLAFNGAIGASIFALPATLAADFGTSAPWLFPLVGIASLLIAVPFSRSVAAFPESGGPATYGRVFGRLAGFELGWIYYVARATAFAANLNVLVSYFARWWTGADGGAIRVGLMLALVAGFAAINISGVRSAMRVLGGLTLLKTVPLLLAALGALVIAGVPTPGPLPPVNEVETGVLIVFYAFVGFENATVTAGETKEPNRTLPRALLGTIGTVALLYFFVQLAFVAVFPFGLESGQDAPLLALGAWLIGPVGALVIGVTAIFSTAGNLHSNMAATPRVTFAMAERGELPGWLAKVNRRFDTPAASILFFAGLIAVLAISGSFVWLAVVSTLARMIIYSVTILALPRAPQPPERIGASHWLIAAIGVLICVLVAAQADRTAWLTLAVLSGAGLLLYFFTPKRSSAS</sequence>
<dbReference type="PANTHER" id="PTHR42770:SF7">
    <property type="entry name" value="MEMBRANE PROTEIN"/>
    <property type="match status" value="1"/>
</dbReference>
<dbReference type="PIRSF" id="PIRSF006060">
    <property type="entry name" value="AA_transporter"/>
    <property type="match status" value="1"/>
</dbReference>
<keyword evidence="4 6" id="KW-1133">Transmembrane helix</keyword>
<evidence type="ECO:0000256" key="4">
    <source>
        <dbReference type="ARBA" id="ARBA00022989"/>
    </source>
</evidence>
<dbReference type="InterPro" id="IPR002293">
    <property type="entry name" value="AA/rel_permease1"/>
</dbReference>
<protein>
    <submittedName>
        <fullName evidence="7">Amino acid permease</fullName>
    </submittedName>
</protein>
<dbReference type="Proteomes" id="UP000516105">
    <property type="component" value="Chromosome"/>
</dbReference>
<name>A0ABX6T8C7_9SPHN</name>
<feature type="transmembrane region" description="Helical" evidence="6">
    <location>
        <begin position="222"/>
        <end position="245"/>
    </location>
</feature>
<keyword evidence="5 6" id="KW-0472">Membrane</keyword>
<dbReference type="RefSeq" id="WP_187708983.1">
    <property type="nucleotide sequence ID" value="NZ_CP178916.1"/>
</dbReference>
<keyword evidence="3 6" id="KW-0812">Transmembrane</keyword>
<accession>A0ABX6T8C7</accession>
<evidence type="ECO:0000313" key="8">
    <source>
        <dbReference type="Proteomes" id="UP000516105"/>
    </source>
</evidence>
<evidence type="ECO:0000256" key="5">
    <source>
        <dbReference type="ARBA" id="ARBA00023136"/>
    </source>
</evidence>
<evidence type="ECO:0000256" key="2">
    <source>
        <dbReference type="ARBA" id="ARBA00022475"/>
    </source>
</evidence>
<feature type="transmembrane region" description="Helical" evidence="6">
    <location>
        <begin position="257"/>
        <end position="279"/>
    </location>
</feature>
<feature type="transmembrane region" description="Helical" evidence="6">
    <location>
        <begin position="397"/>
        <end position="415"/>
    </location>
</feature>
<evidence type="ECO:0000256" key="3">
    <source>
        <dbReference type="ARBA" id="ARBA00022692"/>
    </source>
</evidence>
<keyword evidence="8" id="KW-1185">Reference proteome</keyword>
<feature type="transmembrane region" description="Helical" evidence="6">
    <location>
        <begin position="125"/>
        <end position="145"/>
    </location>
</feature>
<dbReference type="Pfam" id="PF13520">
    <property type="entry name" value="AA_permease_2"/>
    <property type="match status" value="1"/>
</dbReference>
<feature type="transmembrane region" description="Helical" evidence="6">
    <location>
        <begin position="373"/>
        <end position="391"/>
    </location>
</feature>
<dbReference type="EMBL" id="CP060782">
    <property type="protein sequence ID" value="QNP46030.1"/>
    <property type="molecule type" value="Genomic_DNA"/>
</dbReference>